<feature type="domain" description="PTS EIIB type-2" evidence="2">
    <location>
        <begin position="2"/>
        <end position="93"/>
    </location>
</feature>
<dbReference type="SUPFAM" id="SSF52794">
    <property type="entry name" value="PTS system IIB component-like"/>
    <property type="match status" value="1"/>
</dbReference>
<protein>
    <submittedName>
        <fullName evidence="3">PTS system IIB component (L-Asc family)</fullName>
    </submittedName>
</protein>
<evidence type="ECO:0000256" key="1">
    <source>
        <dbReference type="ARBA" id="ARBA00022679"/>
    </source>
</evidence>
<dbReference type="EMBL" id="SMAA01000005">
    <property type="protein sequence ID" value="TCS79961.1"/>
    <property type="molecule type" value="Genomic_DNA"/>
</dbReference>
<dbReference type="InterPro" id="IPR036095">
    <property type="entry name" value="PTS_EIIB-like_sf"/>
</dbReference>
<reference evidence="3 4" key="1">
    <citation type="submission" date="2019-03" db="EMBL/GenBank/DDBJ databases">
        <title>Genomic Encyclopedia of Type Strains, Phase IV (KMG-IV): sequencing the most valuable type-strain genomes for metagenomic binning, comparative biology and taxonomic classification.</title>
        <authorList>
            <person name="Goeker M."/>
        </authorList>
    </citation>
    <scope>NUCLEOTIDE SEQUENCE [LARGE SCALE GENOMIC DNA]</scope>
    <source>
        <strain evidence="3 4">DSM 20467</strain>
    </source>
</reference>
<dbReference type="GO" id="GO:0008982">
    <property type="term" value="F:protein-N(PI)-phosphohistidine-sugar phosphotransferase activity"/>
    <property type="evidence" value="ECO:0007669"/>
    <property type="project" value="InterPro"/>
</dbReference>
<dbReference type="InterPro" id="IPR013011">
    <property type="entry name" value="PTS_EIIB_2"/>
</dbReference>
<dbReference type="InterPro" id="IPR003501">
    <property type="entry name" value="PTS_EIIB_2/3"/>
</dbReference>
<accession>A0A4R3KBF7</accession>
<dbReference type="CDD" id="cd05563">
    <property type="entry name" value="PTS_IIB_ascorbate"/>
    <property type="match status" value="1"/>
</dbReference>
<dbReference type="GO" id="GO:0009401">
    <property type="term" value="P:phosphoenolpyruvate-dependent sugar phosphotransferase system"/>
    <property type="evidence" value="ECO:0007669"/>
    <property type="project" value="InterPro"/>
</dbReference>
<sequence>MLKIFTVCPQGLGSSMIAKIHVRSVLDKLGIENDVETAGVASILGENFDLIITVEALKDSLKYIDPQKIIFITNFFKKDEIEKKLITKIEELKKHRSEI</sequence>
<name>A0A4R3KBF7_9FIRM</name>
<keyword evidence="1" id="KW-0808">Transferase</keyword>
<dbReference type="Pfam" id="PF02302">
    <property type="entry name" value="PTS_IIB"/>
    <property type="match status" value="1"/>
</dbReference>
<dbReference type="PROSITE" id="PS51099">
    <property type="entry name" value="PTS_EIIB_TYPE_2"/>
    <property type="match status" value="1"/>
</dbReference>
<dbReference type="AlphaFoldDB" id="A0A4R3KBF7"/>
<dbReference type="Proteomes" id="UP000295188">
    <property type="component" value="Unassembled WGS sequence"/>
</dbReference>
<gene>
    <name evidence="3" type="ORF">EDC37_10528</name>
</gene>
<dbReference type="RefSeq" id="WP_132548227.1">
    <property type="nucleotide sequence ID" value="NZ_SMAA01000005.1"/>
</dbReference>
<proteinExistence type="predicted"/>
<dbReference type="OrthoDB" id="6603449at2"/>
<evidence type="ECO:0000313" key="3">
    <source>
        <dbReference type="EMBL" id="TCS79961.1"/>
    </source>
</evidence>
<evidence type="ECO:0000259" key="2">
    <source>
        <dbReference type="PROSITE" id="PS51099"/>
    </source>
</evidence>
<keyword evidence="4" id="KW-1185">Reference proteome</keyword>
<organism evidence="3 4">
    <name type="scientific">Pectinatus cerevisiiphilus</name>
    <dbReference type="NCBI Taxonomy" id="86956"/>
    <lineage>
        <taxon>Bacteria</taxon>
        <taxon>Bacillati</taxon>
        <taxon>Bacillota</taxon>
        <taxon>Negativicutes</taxon>
        <taxon>Selenomonadales</taxon>
        <taxon>Selenomonadaceae</taxon>
        <taxon>Pectinatus</taxon>
    </lineage>
</organism>
<comment type="caution">
    <text evidence="3">The sequence shown here is derived from an EMBL/GenBank/DDBJ whole genome shotgun (WGS) entry which is preliminary data.</text>
</comment>
<evidence type="ECO:0000313" key="4">
    <source>
        <dbReference type="Proteomes" id="UP000295188"/>
    </source>
</evidence>
<dbReference type="Gene3D" id="3.40.50.2300">
    <property type="match status" value="1"/>
</dbReference>